<dbReference type="OrthoDB" id="2538110at2759"/>
<feature type="compositionally biased region" description="Low complexity" evidence="1">
    <location>
        <begin position="23"/>
        <end position="38"/>
    </location>
</feature>
<reference evidence="3 4" key="1">
    <citation type="journal article" date="2020" name="ISME J.">
        <title>Uncovering the hidden diversity of litter-decomposition mechanisms in mushroom-forming fungi.</title>
        <authorList>
            <person name="Floudas D."/>
            <person name="Bentzer J."/>
            <person name="Ahren D."/>
            <person name="Johansson T."/>
            <person name="Persson P."/>
            <person name="Tunlid A."/>
        </authorList>
    </citation>
    <scope>NUCLEOTIDE SEQUENCE [LARGE SCALE GENOMIC DNA]</scope>
    <source>
        <strain evidence="3 4">CBS 175.51</strain>
    </source>
</reference>
<feature type="region of interest" description="Disordered" evidence="1">
    <location>
        <begin position="1"/>
        <end position="40"/>
    </location>
</feature>
<keyword evidence="4" id="KW-1185">Reference proteome</keyword>
<organism evidence="3 4">
    <name type="scientific">Ephemerocybe angulata</name>
    <dbReference type="NCBI Taxonomy" id="980116"/>
    <lineage>
        <taxon>Eukaryota</taxon>
        <taxon>Fungi</taxon>
        <taxon>Dikarya</taxon>
        <taxon>Basidiomycota</taxon>
        <taxon>Agaricomycotina</taxon>
        <taxon>Agaricomycetes</taxon>
        <taxon>Agaricomycetidae</taxon>
        <taxon>Agaricales</taxon>
        <taxon>Agaricineae</taxon>
        <taxon>Psathyrellaceae</taxon>
        <taxon>Ephemerocybe</taxon>
    </lineage>
</organism>
<comment type="caution">
    <text evidence="3">The sequence shown here is derived from an EMBL/GenBank/DDBJ whole genome shotgun (WGS) entry which is preliminary data.</text>
</comment>
<evidence type="ECO:0000256" key="2">
    <source>
        <dbReference type="SAM" id="Phobius"/>
    </source>
</evidence>
<dbReference type="AlphaFoldDB" id="A0A8H5CEB7"/>
<accession>A0A8H5CEB7</accession>
<evidence type="ECO:0000313" key="4">
    <source>
        <dbReference type="Proteomes" id="UP000541558"/>
    </source>
</evidence>
<evidence type="ECO:0000256" key="1">
    <source>
        <dbReference type="SAM" id="MobiDB-lite"/>
    </source>
</evidence>
<evidence type="ECO:0000313" key="3">
    <source>
        <dbReference type="EMBL" id="KAF5339218.1"/>
    </source>
</evidence>
<feature type="region of interest" description="Disordered" evidence="1">
    <location>
        <begin position="53"/>
        <end position="91"/>
    </location>
</feature>
<protein>
    <submittedName>
        <fullName evidence="3">Uncharacterized protein</fullName>
    </submittedName>
</protein>
<name>A0A8H5CEB7_9AGAR</name>
<dbReference type="EMBL" id="JAACJK010000009">
    <property type="protein sequence ID" value="KAF5339218.1"/>
    <property type="molecule type" value="Genomic_DNA"/>
</dbReference>
<keyword evidence="2" id="KW-0472">Membrane</keyword>
<feature type="compositionally biased region" description="Low complexity" evidence="1">
    <location>
        <begin position="54"/>
        <end position="64"/>
    </location>
</feature>
<sequence>MAGRYELLPTTERSTSPAPPYSPYKESSSSSPTSPKASAHNFAHFLPDAEPFLSRTSSSHSSTTAVNEFPSDYDPLDPERPPYFSSNPRTRDTRECIRAFHADPRFNPPPPSPLARIALVLFCVGLFWIALSTRKAIWVDGGMGMGEPVEVVDGRNY</sequence>
<keyword evidence="2" id="KW-1133">Transmembrane helix</keyword>
<feature type="transmembrane region" description="Helical" evidence="2">
    <location>
        <begin position="114"/>
        <end position="131"/>
    </location>
</feature>
<proteinExistence type="predicted"/>
<keyword evidence="2" id="KW-0812">Transmembrane</keyword>
<gene>
    <name evidence="3" type="ORF">D9611_011183</name>
</gene>
<dbReference type="Proteomes" id="UP000541558">
    <property type="component" value="Unassembled WGS sequence"/>
</dbReference>